<evidence type="ECO:0000256" key="1">
    <source>
        <dbReference type="ARBA" id="ARBA00022723"/>
    </source>
</evidence>
<keyword evidence="6" id="KW-1185">Reference proteome</keyword>
<evidence type="ECO:0000256" key="2">
    <source>
        <dbReference type="ARBA" id="ARBA00023239"/>
    </source>
</evidence>
<dbReference type="Gene3D" id="3.40.225.10">
    <property type="entry name" value="Class II aldolase/adducin N-terminal domain"/>
    <property type="match status" value="2"/>
</dbReference>
<dbReference type="EMBL" id="CP034345">
    <property type="protein sequence ID" value="QGX93797.1"/>
    <property type="molecule type" value="Genomic_DNA"/>
</dbReference>
<dbReference type="InterPro" id="IPR050197">
    <property type="entry name" value="Aldolase_class_II_sugar_metab"/>
</dbReference>
<dbReference type="SUPFAM" id="SSF53639">
    <property type="entry name" value="AraD/HMP-PK domain-like"/>
    <property type="match status" value="2"/>
</dbReference>
<proteinExistence type="predicted"/>
<organism evidence="5 6">
    <name type="scientific">Haloplanus rallus</name>
    <dbReference type="NCBI Taxonomy" id="1816183"/>
    <lineage>
        <taxon>Archaea</taxon>
        <taxon>Methanobacteriati</taxon>
        <taxon>Methanobacteriota</taxon>
        <taxon>Stenosarchaea group</taxon>
        <taxon>Halobacteria</taxon>
        <taxon>Halobacteriales</taxon>
        <taxon>Haloferacaceae</taxon>
        <taxon>Haloplanus</taxon>
    </lineage>
</organism>
<dbReference type="KEGG" id="hra:EI982_02850"/>
<accession>A0A6B9F5W3</accession>
<sequence length="425" mass="45677">MLEQGLTKGTGGNISAREGDTIAISPSGMPYDEIDPEDVPTVDLQGDHVSGDRVPSSERRMHATILREREDVGAVVHTHSPYATTFASLDEPVRPSHYLIAFVGDEIPVSGYATYGTADLAELAIDALGDEYDACLLRNHGTIAVGDTVEAAFERALMVEYCARIHYQARNIGEPTLLPDEEIGRLRGMFESYGQSSQDDVDPVAPAPDADELADGREAVSTLGVELLEQGLTKGTGGNVSARDGDRVAINPSGVPYGEVTPETVPIVDLEGEQVAGELAASSETPMHTMIYRERDDVGGIVHTHSPYATTFASLDEPIPASHYLIAFAGDEVPVAGYDRPGTAELGRLAVETLGDEYDACLLRNHGTIAVGESPEAAFETSLMVEYCARIHYQARNIGEPTLLPDEEIDTLTRRFRNYGQTSGN</sequence>
<evidence type="ECO:0000313" key="5">
    <source>
        <dbReference type="EMBL" id="QGX93797.1"/>
    </source>
</evidence>
<dbReference type="Proteomes" id="UP000428325">
    <property type="component" value="Chromosome"/>
</dbReference>
<feature type="domain" description="Class II aldolase/adducin N-terminal" evidence="4">
    <location>
        <begin position="218"/>
        <end position="393"/>
    </location>
</feature>
<dbReference type="GO" id="GO:0046872">
    <property type="term" value="F:metal ion binding"/>
    <property type="evidence" value="ECO:0007669"/>
    <property type="project" value="UniProtKB-KW"/>
</dbReference>
<dbReference type="GO" id="GO:0019323">
    <property type="term" value="P:pentose catabolic process"/>
    <property type="evidence" value="ECO:0007669"/>
    <property type="project" value="TreeGrafter"/>
</dbReference>
<evidence type="ECO:0000313" key="6">
    <source>
        <dbReference type="Proteomes" id="UP000428325"/>
    </source>
</evidence>
<protein>
    <submittedName>
        <fullName evidence="5">Fuculose phosphate aldolase</fullName>
    </submittedName>
</protein>
<feature type="domain" description="Class II aldolase/adducin N-terminal" evidence="4">
    <location>
        <begin position="1"/>
        <end position="167"/>
    </location>
</feature>
<dbReference type="OrthoDB" id="18709at2157"/>
<dbReference type="SMART" id="SM01007">
    <property type="entry name" value="Aldolase_II"/>
    <property type="match status" value="2"/>
</dbReference>
<dbReference type="RefSeq" id="WP_157688033.1">
    <property type="nucleotide sequence ID" value="NZ_CP034345.1"/>
</dbReference>
<evidence type="ECO:0000256" key="3">
    <source>
        <dbReference type="SAM" id="MobiDB-lite"/>
    </source>
</evidence>
<dbReference type="GO" id="GO:0005829">
    <property type="term" value="C:cytosol"/>
    <property type="evidence" value="ECO:0007669"/>
    <property type="project" value="TreeGrafter"/>
</dbReference>
<evidence type="ECO:0000259" key="4">
    <source>
        <dbReference type="SMART" id="SM01007"/>
    </source>
</evidence>
<dbReference type="GeneID" id="43368440"/>
<dbReference type="UniPathway" id="UPA00071"/>
<gene>
    <name evidence="5" type="ORF">EI982_02850</name>
</gene>
<reference evidence="5 6" key="1">
    <citation type="submission" date="2018-12" db="EMBL/GenBank/DDBJ databases">
        <title>Complete genome sequence of Haloplanus rallus MBLA0036.</title>
        <authorList>
            <person name="Nam Y.-d."/>
            <person name="Kang J."/>
            <person name="Chung W.-H."/>
            <person name="Park Y.S."/>
        </authorList>
    </citation>
    <scope>NUCLEOTIDE SEQUENCE [LARGE SCALE GENOMIC DNA]</scope>
    <source>
        <strain evidence="5 6">MBLA0036</strain>
    </source>
</reference>
<dbReference type="Pfam" id="PF00596">
    <property type="entry name" value="Aldolase_II"/>
    <property type="match status" value="2"/>
</dbReference>
<dbReference type="InterPro" id="IPR001303">
    <property type="entry name" value="Aldolase_II/adducin_N"/>
</dbReference>
<dbReference type="PANTHER" id="PTHR22789">
    <property type="entry name" value="FUCULOSE PHOSPHATE ALDOLASE"/>
    <property type="match status" value="1"/>
</dbReference>
<keyword evidence="1" id="KW-0479">Metal-binding</keyword>
<keyword evidence="2" id="KW-0456">Lyase</keyword>
<feature type="region of interest" description="Disordered" evidence="3">
    <location>
        <begin position="1"/>
        <end position="27"/>
    </location>
</feature>
<dbReference type="PANTHER" id="PTHR22789:SF0">
    <property type="entry name" value="3-OXO-TETRONATE 4-PHOSPHATE DECARBOXYLASE-RELATED"/>
    <property type="match status" value="1"/>
</dbReference>
<dbReference type="GO" id="GO:0016832">
    <property type="term" value="F:aldehyde-lyase activity"/>
    <property type="evidence" value="ECO:0007669"/>
    <property type="project" value="TreeGrafter"/>
</dbReference>
<dbReference type="AlphaFoldDB" id="A0A6B9F5W3"/>
<dbReference type="InterPro" id="IPR036409">
    <property type="entry name" value="Aldolase_II/adducin_N_sf"/>
</dbReference>
<name>A0A6B9F5W3_9EURY</name>